<name>A0ABZ0RGR1_9BACT</name>
<dbReference type="EMBL" id="CP138858">
    <property type="protein sequence ID" value="WPJ95222.1"/>
    <property type="molecule type" value="Genomic_DNA"/>
</dbReference>
<keyword evidence="1" id="KW-0732">Signal</keyword>
<keyword evidence="2" id="KW-0378">Hydrolase</keyword>
<gene>
    <name evidence="2" type="ORF">SH580_17510</name>
</gene>
<dbReference type="Pfam" id="PF09411">
    <property type="entry name" value="PagL"/>
    <property type="match status" value="1"/>
</dbReference>
<dbReference type="Proteomes" id="UP001324993">
    <property type="component" value="Chromosome"/>
</dbReference>
<evidence type="ECO:0000256" key="1">
    <source>
        <dbReference type="SAM" id="SignalP"/>
    </source>
</evidence>
<dbReference type="RefSeq" id="WP_319832115.1">
    <property type="nucleotide sequence ID" value="NZ_CP138858.1"/>
</dbReference>
<evidence type="ECO:0000313" key="2">
    <source>
        <dbReference type="EMBL" id="WPJ95222.1"/>
    </source>
</evidence>
<dbReference type="InterPro" id="IPR018550">
    <property type="entry name" value="Lipid-A_deacylase-rel"/>
</dbReference>
<dbReference type="GO" id="GO:0016787">
    <property type="term" value="F:hydrolase activity"/>
    <property type="evidence" value="ECO:0007669"/>
    <property type="project" value="UniProtKB-KW"/>
</dbReference>
<protein>
    <submittedName>
        <fullName evidence="2">Acyloxyacyl hydrolase</fullName>
    </submittedName>
</protein>
<accession>A0ABZ0RGR1</accession>
<organism evidence="2 3">
    <name type="scientific">Coraliomargarita algicola</name>
    <dbReference type="NCBI Taxonomy" id="3092156"/>
    <lineage>
        <taxon>Bacteria</taxon>
        <taxon>Pseudomonadati</taxon>
        <taxon>Verrucomicrobiota</taxon>
        <taxon>Opitutia</taxon>
        <taxon>Puniceicoccales</taxon>
        <taxon>Coraliomargaritaceae</taxon>
        <taxon>Coraliomargarita</taxon>
    </lineage>
</organism>
<keyword evidence="3" id="KW-1185">Reference proteome</keyword>
<sequence length="181" mass="19779">MKTAAVSLLKISSASLALALSPLAANETNCFFSNAGLRIGVDTESQIDLVSYEAFATINTGWSWDLSDRIRLDLDIESAIGGLSGEDKNAVYFRIAPVAEIHYGDSPISVVLSSGPSLYSEDRYDLHDIGGHFQFTSSIGLNWQFDETWTVGYRFQHTSNADTDSPNPGLDMHTVSIAYKF</sequence>
<feature type="chain" id="PRO_5045584762" evidence="1">
    <location>
        <begin position="20"/>
        <end position="181"/>
    </location>
</feature>
<proteinExistence type="predicted"/>
<dbReference type="Gene3D" id="2.40.160.20">
    <property type="match status" value="1"/>
</dbReference>
<evidence type="ECO:0000313" key="3">
    <source>
        <dbReference type="Proteomes" id="UP001324993"/>
    </source>
</evidence>
<feature type="signal peptide" evidence="1">
    <location>
        <begin position="1"/>
        <end position="19"/>
    </location>
</feature>
<reference evidence="2 3" key="1">
    <citation type="submission" date="2023-11" db="EMBL/GenBank/DDBJ databases">
        <title>Coraliomargarita sp. nov., isolated from marine algae.</title>
        <authorList>
            <person name="Lee J.K."/>
            <person name="Baek J.H."/>
            <person name="Kim J.M."/>
            <person name="Choi D.G."/>
            <person name="Jeon C.O."/>
        </authorList>
    </citation>
    <scope>NUCLEOTIDE SEQUENCE [LARGE SCALE GENOMIC DNA]</scope>
    <source>
        <strain evidence="2 3">J2-16</strain>
    </source>
</reference>